<dbReference type="CDD" id="cd06828">
    <property type="entry name" value="PLPDE_III_DapDC"/>
    <property type="match status" value="1"/>
</dbReference>
<feature type="binding site" evidence="5">
    <location>
        <position position="400"/>
    </location>
    <ligand>
        <name>substrate</name>
    </ligand>
</feature>
<dbReference type="AlphaFoldDB" id="A0A1E3XGQ4"/>
<feature type="binding site" evidence="5">
    <location>
        <position position="372"/>
    </location>
    <ligand>
        <name>substrate</name>
    </ligand>
</feature>
<dbReference type="Proteomes" id="UP000094056">
    <property type="component" value="Unassembled WGS sequence"/>
</dbReference>
<dbReference type="GO" id="GO:0008836">
    <property type="term" value="F:diaminopimelate decarboxylase activity"/>
    <property type="evidence" value="ECO:0007669"/>
    <property type="project" value="UniProtKB-UniRule"/>
</dbReference>
<dbReference type="GO" id="GO:0030170">
    <property type="term" value="F:pyridoxal phosphate binding"/>
    <property type="evidence" value="ECO:0007669"/>
    <property type="project" value="UniProtKB-UniRule"/>
</dbReference>
<keyword evidence="3 5" id="KW-0663">Pyridoxal phosphate</keyword>
<dbReference type="GO" id="GO:0009089">
    <property type="term" value="P:lysine biosynthetic process via diaminopimelate"/>
    <property type="evidence" value="ECO:0007669"/>
    <property type="project" value="UniProtKB-UniRule"/>
</dbReference>
<feature type="binding site" evidence="5">
    <location>
        <begin position="278"/>
        <end position="281"/>
    </location>
    <ligand>
        <name>pyridoxal 5'-phosphate</name>
        <dbReference type="ChEBI" id="CHEBI:597326"/>
    </ligand>
</feature>
<comment type="caution">
    <text evidence="11">The sequence shown here is derived from an EMBL/GenBank/DDBJ whole genome shotgun (WGS) entry which is preliminary data.</text>
</comment>
<comment type="cofactor">
    <cofactor evidence="1 5 7 8">
        <name>pyridoxal 5'-phosphate</name>
        <dbReference type="ChEBI" id="CHEBI:597326"/>
    </cofactor>
</comment>
<dbReference type="Gene3D" id="3.20.20.10">
    <property type="entry name" value="Alanine racemase"/>
    <property type="match status" value="1"/>
</dbReference>
<proteinExistence type="inferred from homology"/>
<evidence type="ECO:0000256" key="6">
    <source>
        <dbReference type="NCBIfam" id="TIGR01048"/>
    </source>
</evidence>
<evidence type="ECO:0000256" key="5">
    <source>
        <dbReference type="HAMAP-Rule" id="MF_02120"/>
    </source>
</evidence>
<dbReference type="PANTHER" id="PTHR43727">
    <property type="entry name" value="DIAMINOPIMELATE DECARBOXYLASE"/>
    <property type="match status" value="1"/>
</dbReference>
<feature type="binding site" evidence="5">
    <location>
        <position position="281"/>
    </location>
    <ligand>
        <name>substrate</name>
    </ligand>
</feature>
<evidence type="ECO:0000313" key="11">
    <source>
        <dbReference type="EMBL" id="ODS34798.1"/>
    </source>
</evidence>
<accession>A0A1E3XGQ4</accession>
<dbReference type="Pfam" id="PF02784">
    <property type="entry name" value="Orn_Arg_deC_N"/>
    <property type="match status" value="1"/>
</dbReference>
<dbReference type="SUPFAM" id="SSF50621">
    <property type="entry name" value="Alanine racemase C-terminal domain-like"/>
    <property type="match status" value="1"/>
</dbReference>
<dbReference type="InterPro" id="IPR022643">
    <property type="entry name" value="De-COase2_C"/>
</dbReference>
<dbReference type="NCBIfam" id="TIGR01048">
    <property type="entry name" value="lysA"/>
    <property type="match status" value="1"/>
</dbReference>
<feature type="binding site" evidence="5">
    <location>
        <position position="244"/>
    </location>
    <ligand>
        <name>pyridoxal 5'-phosphate</name>
        <dbReference type="ChEBI" id="CHEBI:597326"/>
    </ligand>
</feature>
<evidence type="ECO:0000259" key="9">
    <source>
        <dbReference type="Pfam" id="PF00278"/>
    </source>
</evidence>
<feature type="domain" description="Orn/DAP/Arg decarboxylase 2 C-terminal" evidence="9">
    <location>
        <begin position="33"/>
        <end position="398"/>
    </location>
</feature>
<feature type="modified residue" description="N6-(pyridoxal phosphate)lysine" evidence="5 7">
    <location>
        <position position="63"/>
    </location>
</feature>
<dbReference type="PRINTS" id="PR01181">
    <property type="entry name" value="DAPDCRBXLASE"/>
</dbReference>
<dbReference type="InterPro" id="IPR022644">
    <property type="entry name" value="De-COase2_N"/>
</dbReference>
<evidence type="ECO:0000256" key="3">
    <source>
        <dbReference type="ARBA" id="ARBA00022898"/>
    </source>
</evidence>
<gene>
    <name evidence="11" type="primary">lysa</name>
    <name evidence="5" type="synonym">lysA</name>
    <name evidence="11" type="ORF">SCARUB_00058</name>
</gene>
<dbReference type="FunFam" id="3.20.20.10:FF:000003">
    <property type="entry name" value="Diaminopimelate decarboxylase"/>
    <property type="match status" value="1"/>
</dbReference>
<keyword evidence="2 5" id="KW-0210">Decarboxylase</keyword>
<dbReference type="InterPro" id="IPR009006">
    <property type="entry name" value="Ala_racemase/Decarboxylase_C"/>
</dbReference>
<evidence type="ECO:0000256" key="1">
    <source>
        <dbReference type="ARBA" id="ARBA00001933"/>
    </source>
</evidence>
<reference evidence="11 12" key="1">
    <citation type="submission" date="2016-07" db="EMBL/GenBank/DDBJ databases">
        <title>Draft genome of Scalindua rubra, obtained from a brine-seawater interface in the Red Sea, sheds light on salt adaptation in anammox bacteria.</title>
        <authorList>
            <person name="Speth D.R."/>
            <person name="Lagkouvardos I."/>
            <person name="Wang Y."/>
            <person name="Qian P.-Y."/>
            <person name="Dutilh B.E."/>
            <person name="Jetten M.S."/>
        </authorList>
    </citation>
    <scope>NUCLEOTIDE SEQUENCE [LARGE SCALE GENOMIC DNA]</scope>
    <source>
        <strain evidence="11">BSI-1</strain>
    </source>
</reference>
<dbReference type="Pfam" id="PF00278">
    <property type="entry name" value="Orn_DAP_Arg_deC"/>
    <property type="match status" value="1"/>
</dbReference>
<feature type="binding site" evidence="5">
    <location>
        <position position="400"/>
    </location>
    <ligand>
        <name>pyridoxal 5'-phosphate</name>
        <dbReference type="ChEBI" id="CHEBI:597326"/>
    </ligand>
</feature>
<dbReference type="HAMAP" id="MF_02120">
    <property type="entry name" value="LysA"/>
    <property type="match status" value="1"/>
</dbReference>
<keyword evidence="5 8" id="KW-0457">Lysine biosynthesis</keyword>
<dbReference type="EMBL" id="MAYW01000001">
    <property type="protein sequence ID" value="ODS34798.1"/>
    <property type="molecule type" value="Genomic_DNA"/>
</dbReference>
<comment type="similarity">
    <text evidence="5">Belongs to the Orn/Lys/Arg decarboxylase class-II family. LysA subfamily.</text>
</comment>
<name>A0A1E3XGQ4_9BACT</name>
<dbReference type="PATRIC" id="fig|1872076.5.peg.65"/>
<comment type="pathway">
    <text evidence="5 8">Amino-acid biosynthesis; L-lysine biosynthesis via DAP pathway; L-lysine from DL-2,6-diaminopimelate: step 1/1.</text>
</comment>
<comment type="catalytic activity">
    <reaction evidence="5 8">
        <text>meso-2,6-diaminopimelate + H(+) = L-lysine + CO2</text>
        <dbReference type="Rhea" id="RHEA:15101"/>
        <dbReference type="ChEBI" id="CHEBI:15378"/>
        <dbReference type="ChEBI" id="CHEBI:16526"/>
        <dbReference type="ChEBI" id="CHEBI:32551"/>
        <dbReference type="ChEBI" id="CHEBI:57791"/>
        <dbReference type="EC" id="4.1.1.20"/>
    </reaction>
</comment>
<dbReference type="PRINTS" id="PR01179">
    <property type="entry name" value="ODADCRBXLASE"/>
</dbReference>
<keyword evidence="4 5" id="KW-0456">Lyase</keyword>
<dbReference type="InterPro" id="IPR029066">
    <property type="entry name" value="PLP-binding_barrel"/>
</dbReference>
<keyword evidence="5" id="KW-0028">Amino-acid biosynthesis</keyword>
<dbReference type="SUPFAM" id="SSF51419">
    <property type="entry name" value="PLP-binding barrel"/>
    <property type="match status" value="1"/>
</dbReference>
<sequence>MPSFDFFNYQNNELFCEQVKVKDIIEKVKTPAYVYSKNSILKHFNEIRDAFAEASPLICFSVKSNSNLSICKILADAGAGFDVVSGGELYRVLKLGVSPDKIVFAGVGKTSEEIKYALENDIFMFNVESQSELANIDRIASDLNKTARIALRINPDIDPNTHVKTTTGKKENKFGIDFVIAEQIIKDIKNYRNIDLKGIHVHLGSPIYEPEPYVLALEKVNKFLQEVLDDKDKQRIEYINIGGGYCISYTGEKVKRPLAFATEIIPVVKKLGCKVIMEPGRFIVGNAGILVSRVTYTKVSSWGKKYIICDAAMNDLVRPSIYEAFHRVWPVNTDVPMPEVEMSYKVQSARLNQQRDMSDELELVDIAGPVCESSDVLAKERWFPKVKEGDLIAIFSAGAYGFTMSSTYNTRPRTCEILVDGGNISTIRRRETYEDLIAGEEEFLNER</sequence>
<evidence type="ECO:0000259" key="10">
    <source>
        <dbReference type="Pfam" id="PF02784"/>
    </source>
</evidence>
<dbReference type="InterPro" id="IPR002986">
    <property type="entry name" value="DAP_deCOOHase_LysA"/>
</dbReference>
<feature type="binding site" evidence="5">
    <location>
        <position position="318"/>
    </location>
    <ligand>
        <name>substrate</name>
    </ligand>
</feature>
<feature type="binding site" evidence="5">
    <location>
        <position position="322"/>
    </location>
    <ligand>
        <name>substrate</name>
    </ligand>
</feature>
<protein>
    <recommendedName>
        <fullName evidence="5 6">Diaminopimelate decarboxylase</fullName>
        <shortName evidence="5">DAP decarboxylase</shortName>
        <shortName evidence="5">DAPDC</shortName>
        <ecNumber evidence="5 6">4.1.1.20</ecNumber>
    </recommendedName>
</protein>
<evidence type="ECO:0000256" key="2">
    <source>
        <dbReference type="ARBA" id="ARBA00022793"/>
    </source>
</evidence>
<evidence type="ECO:0000256" key="8">
    <source>
        <dbReference type="RuleBase" id="RU003738"/>
    </source>
</evidence>
<dbReference type="EC" id="4.1.1.20" evidence="5 6"/>
<evidence type="ECO:0000256" key="4">
    <source>
        <dbReference type="ARBA" id="ARBA00023239"/>
    </source>
</evidence>
<dbReference type="InterPro" id="IPR000183">
    <property type="entry name" value="Orn/DAP/Arg_de-COase"/>
</dbReference>
<evidence type="ECO:0000313" key="12">
    <source>
        <dbReference type="Proteomes" id="UP000094056"/>
    </source>
</evidence>
<organism evidence="11 12">
    <name type="scientific">Candidatus Scalindua rubra</name>
    <dbReference type="NCBI Taxonomy" id="1872076"/>
    <lineage>
        <taxon>Bacteria</taxon>
        <taxon>Pseudomonadati</taxon>
        <taxon>Planctomycetota</taxon>
        <taxon>Candidatus Brocadiia</taxon>
        <taxon>Candidatus Brocadiales</taxon>
        <taxon>Candidatus Scalinduaceae</taxon>
        <taxon>Candidatus Scalindua</taxon>
    </lineage>
</organism>
<feature type="active site" description="Proton donor" evidence="7">
    <location>
        <position position="371"/>
    </location>
</feature>
<dbReference type="Gene3D" id="2.40.37.10">
    <property type="entry name" value="Lyase, Ornithine Decarboxylase, Chain A, domain 1"/>
    <property type="match status" value="1"/>
</dbReference>
<comment type="subunit">
    <text evidence="5">Homodimer.</text>
</comment>
<comment type="function">
    <text evidence="5">Specifically catalyzes the decarboxylation of meso-diaminopimelate (meso-DAP) to L-lysine.</text>
</comment>
<feature type="domain" description="Orn/DAP/Arg decarboxylase 2 N-terminal" evidence="10">
    <location>
        <begin position="39"/>
        <end position="285"/>
    </location>
</feature>
<dbReference type="PANTHER" id="PTHR43727:SF2">
    <property type="entry name" value="GROUP IV DECARBOXYLASE"/>
    <property type="match status" value="1"/>
</dbReference>
<dbReference type="UniPathway" id="UPA00034">
    <property type="reaction ID" value="UER00027"/>
</dbReference>
<evidence type="ECO:0000256" key="7">
    <source>
        <dbReference type="PIRSR" id="PIRSR600183-50"/>
    </source>
</evidence>